<gene>
    <name evidence="7" type="ORF">SAMN05444272_0470</name>
</gene>
<evidence type="ECO:0000313" key="7">
    <source>
        <dbReference type="EMBL" id="SHL39341.1"/>
    </source>
</evidence>
<accession>A0A1M7A9F5</accession>
<evidence type="ECO:0000256" key="3">
    <source>
        <dbReference type="ARBA" id="ARBA00022576"/>
    </source>
</evidence>
<evidence type="ECO:0000256" key="5">
    <source>
        <dbReference type="ARBA" id="ARBA00022898"/>
    </source>
</evidence>
<keyword evidence="7" id="KW-0670">Pyruvate</keyword>
<dbReference type="AlphaFoldDB" id="A0A1M7A9F5"/>
<dbReference type="Proteomes" id="UP000186002">
    <property type="component" value="Unassembled WGS sequence"/>
</dbReference>
<dbReference type="InterPro" id="IPR005814">
    <property type="entry name" value="Aminotrans_3"/>
</dbReference>
<dbReference type="RefSeq" id="WP_073008294.1">
    <property type="nucleotide sequence ID" value="NZ_FRBW01000001.1"/>
</dbReference>
<dbReference type="Gene3D" id="3.90.1150.10">
    <property type="entry name" value="Aspartate Aminotransferase, domain 1"/>
    <property type="match status" value="1"/>
</dbReference>
<dbReference type="GO" id="GO:0009448">
    <property type="term" value="P:gamma-aminobutyric acid metabolic process"/>
    <property type="evidence" value="ECO:0007669"/>
    <property type="project" value="TreeGrafter"/>
</dbReference>
<dbReference type="FunFam" id="3.40.640.10:FF:000014">
    <property type="entry name" value="Adenosylmethionine-8-amino-7-oxononanoate aminotransferase, probable"/>
    <property type="match status" value="1"/>
</dbReference>
<dbReference type="NCBIfam" id="NF004767">
    <property type="entry name" value="PRK06105.1"/>
    <property type="match status" value="1"/>
</dbReference>
<reference evidence="7 8" key="1">
    <citation type="submission" date="2016-11" db="EMBL/GenBank/DDBJ databases">
        <authorList>
            <person name="Jaros S."/>
            <person name="Januszkiewicz K."/>
            <person name="Wedrychowicz H."/>
        </authorList>
    </citation>
    <scope>NUCLEOTIDE SEQUENCE [LARGE SCALE GENOMIC DNA]</scope>
    <source>
        <strain evidence="7 8">DSM 22153</strain>
    </source>
</reference>
<name>A0A1M7A9F5_9HYPH</name>
<evidence type="ECO:0000256" key="2">
    <source>
        <dbReference type="ARBA" id="ARBA00008954"/>
    </source>
</evidence>
<dbReference type="STRING" id="735517.SAMN05444272_0470"/>
<dbReference type="GO" id="GO:0030170">
    <property type="term" value="F:pyridoxal phosphate binding"/>
    <property type="evidence" value="ECO:0007669"/>
    <property type="project" value="InterPro"/>
</dbReference>
<protein>
    <submittedName>
        <fullName evidence="7">4-aminobutyrate---pyruvate transaminase</fullName>
    </submittedName>
</protein>
<dbReference type="OrthoDB" id="9801834at2"/>
<dbReference type="InterPro" id="IPR015424">
    <property type="entry name" value="PyrdxlP-dep_Trfase"/>
</dbReference>
<dbReference type="SUPFAM" id="SSF53383">
    <property type="entry name" value="PLP-dependent transferases"/>
    <property type="match status" value="1"/>
</dbReference>
<comment type="cofactor">
    <cofactor evidence="1">
        <name>pyridoxal 5'-phosphate</name>
        <dbReference type="ChEBI" id="CHEBI:597326"/>
    </cofactor>
</comment>
<dbReference type="GO" id="GO:0009102">
    <property type="term" value="P:biotin biosynthetic process"/>
    <property type="evidence" value="ECO:0007669"/>
    <property type="project" value="TreeGrafter"/>
</dbReference>
<dbReference type="PANTHER" id="PTHR42684:SF3">
    <property type="entry name" value="ADENOSYLMETHIONINE-8-AMINO-7-OXONONANOATE AMINOTRANSFERASE"/>
    <property type="match status" value="1"/>
</dbReference>
<evidence type="ECO:0000313" key="8">
    <source>
        <dbReference type="Proteomes" id="UP000186002"/>
    </source>
</evidence>
<dbReference type="Gene3D" id="3.40.640.10">
    <property type="entry name" value="Type I PLP-dependent aspartate aminotransferase-like (Major domain)"/>
    <property type="match status" value="1"/>
</dbReference>
<dbReference type="PANTHER" id="PTHR42684">
    <property type="entry name" value="ADENOSYLMETHIONINE-8-AMINO-7-OXONONANOATE AMINOTRANSFERASE"/>
    <property type="match status" value="1"/>
</dbReference>
<dbReference type="Pfam" id="PF00202">
    <property type="entry name" value="Aminotran_3"/>
    <property type="match status" value="1"/>
</dbReference>
<keyword evidence="5 6" id="KW-0663">Pyridoxal phosphate</keyword>
<evidence type="ECO:0000256" key="6">
    <source>
        <dbReference type="RuleBase" id="RU003560"/>
    </source>
</evidence>
<evidence type="ECO:0000256" key="4">
    <source>
        <dbReference type="ARBA" id="ARBA00022679"/>
    </source>
</evidence>
<dbReference type="PIRSF" id="PIRSF000521">
    <property type="entry name" value="Transaminase_4ab_Lys_Orn"/>
    <property type="match status" value="1"/>
</dbReference>
<dbReference type="InterPro" id="IPR049704">
    <property type="entry name" value="Aminotrans_3_PPA_site"/>
</dbReference>
<evidence type="ECO:0000256" key="1">
    <source>
        <dbReference type="ARBA" id="ARBA00001933"/>
    </source>
</evidence>
<dbReference type="EMBL" id="FRBW01000001">
    <property type="protein sequence ID" value="SHL39341.1"/>
    <property type="molecule type" value="Genomic_DNA"/>
</dbReference>
<comment type="similarity">
    <text evidence="2 6">Belongs to the class-III pyridoxal-phosphate-dependent aminotransferase family.</text>
</comment>
<keyword evidence="8" id="KW-1185">Reference proteome</keyword>
<dbReference type="InterPro" id="IPR015422">
    <property type="entry name" value="PyrdxlP-dep_Trfase_small"/>
</dbReference>
<proteinExistence type="inferred from homology"/>
<sequence length="450" mass="48767">MSHLPNSLEARDVAYQLHAYTDARRHEETGPLVIEKGEGIYVEDNSGKRYIEAMAGLWSVAVGFGEKRLVEAATRQMEKLPFYHTFSHKTHGPSVELAEKLVSMAPVPMSKVYFTNSGSEANDTALKLIWYRSNALGQPERKKIISRMRGYHGVTVATASLTGLPNNHRSFDLPLPRILHTTSPHYRTMKKDGEDEAAFAKRCAQDLEDLILAEGPETIAAFFAEPVMGAGGVIVPPEGYWEAVQPVLKKYGILFVADEVICGFGRTGEMFGTTTFNLEPDMITLSKAISSSYLPISALMVNEAVYGPVADESHKIGVWGHGYTASGHPVAAAVALENIKIIEERDLVGHVKAISPLFQKRLKDLAASPLVIETRGIGLIGAAELTHGAFLDKPGALGALANGAFHARGLISRNMGDSMAFCPPLIISEAQINDLFDLAEAGIEDVSKGL</sequence>
<dbReference type="GO" id="GO:0004015">
    <property type="term" value="F:adenosylmethionine-8-amino-7-oxononanoate transaminase activity"/>
    <property type="evidence" value="ECO:0007669"/>
    <property type="project" value="TreeGrafter"/>
</dbReference>
<dbReference type="PROSITE" id="PS00600">
    <property type="entry name" value="AA_TRANSFER_CLASS_3"/>
    <property type="match status" value="1"/>
</dbReference>
<dbReference type="CDD" id="cd00610">
    <property type="entry name" value="OAT_like"/>
    <property type="match status" value="1"/>
</dbReference>
<dbReference type="InterPro" id="IPR015421">
    <property type="entry name" value="PyrdxlP-dep_Trfase_major"/>
</dbReference>
<organism evidence="7 8">
    <name type="scientific">Roseibium suaedae</name>
    <dbReference type="NCBI Taxonomy" id="735517"/>
    <lineage>
        <taxon>Bacteria</taxon>
        <taxon>Pseudomonadati</taxon>
        <taxon>Pseudomonadota</taxon>
        <taxon>Alphaproteobacteria</taxon>
        <taxon>Hyphomicrobiales</taxon>
        <taxon>Stappiaceae</taxon>
        <taxon>Roseibium</taxon>
    </lineage>
</organism>
<keyword evidence="4" id="KW-0808">Transferase</keyword>
<keyword evidence="3" id="KW-0032">Aminotransferase</keyword>